<name>A0A348G250_9HYPH</name>
<dbReference type="SUPFAM" id="SSF53474">
    <property type="entry name" value="alpha/beta-Hydrolases"/>
    <property type="match status" value="1"/>
</dbReference>
<protein>
    <recommendedName>
        <fullName evidence="3">Alpha/beta hydrolase</fullName>
    </recommendedName>
</protein>
<keyword evidence="2" id="KW-1185">Reference proteome</keyword>
<evidence type="ECO:0008006" key="3">
    <source>
        <dbReference type="Google" id="ProtNLM"/>
    </source>
</evidence>
<gene>
    <name evidence="1" type="ORF">BLTE_23180</name>
</gene>
<dbReference type="RefSeq" id="WP_126400705.1">
    <property type="nucleotide sequence ID" value="NZ_AP018907.1"/>
</dbReference>
<dbReference type="Proteomes" id="UP000266934">
    <property type="component" value="Chromosome"/>
</dbReference>
<reference evidence="1 2" key="1">
    <citation type="submission" date="2018-08" db="EMBL/GenBank/DDBJ databases">
        <title>Complete genome sequencing of Blastochloris tepida GI.</title>
        <authorList>
            <person name="Tsukatani Y."/>
            <person name="Mori H."/>
        </authorList>
    </citation>
    <scope>NUCLEOTIDE SEQUENCE [LARGE SCALE GENOMIC DNA]</scope>
    <source>
        <strain evidence="1 2">GI</strain>
    </source>
</reference>
<dbReference type="Gene3D" id="3.40.50.1820">
    <property type="entry name" value="alpha/beta hydrolase"/>
    <property type="match status" value="1"/>
</dbReference>
<evidence type="ECO:0000313" key="2">
    <source>
        <dbReference type="Proteomes" id="UP000266934"/>
    </source>
</evidence>
<dbReference type="KEGG" id="blag:BLTE_23180"/>
<dbReference type="EMBL" id="AP018907">
    <property type="protein sequence ID" value="BBF93633.1"/>
    <property type="molecule type" value="Genomic_DNA"/>
</dbReference>
<dbReference type="OrthoDB" id="9157427at2"/>
<dbReference type="InterPro" id="IPR029058">
    <property type="entry name" value="AB_hydrolase_fold"/>
</dbReference>
<sequence>MGISDLNRRQFAALTAATAATWPSAGEAEPATPVLYPGEALTEASGHPALVRFEPGRPGFPLVVFITGGGVLGRIAYGPPAGRAADFLCHWLHEEGFATLALSYPIDTRGVFDVAFPRFSILDWAEQSAEIIARHVNGNGLAGNVIVLGWSMGGRIAEPLQAALRRREKSIELFVPMAGATALPNILPGLKGLQPSPSGLASIRGAYLDWLLLCLADQNRIAGRVVLDAETFTTEMTGDFPIGLAASAMRFRNGTFVSDAAADAREVGASQYDAFPPLALMTHASPIDARHALTDRATWGMFITQQLCETHIFPRASNLSALEPEKWALLVQHVRDAAVRLSVTLPGNHMFFVGENGARRTVQALKQLRQTAAEIARETARLAT</sequence>
<evidence type="ECO:0000313" key="1">
    <source>
        <dbReference type="EMBL" id="BBF93633.1"/>
    </source>
</evidence>
<accession>A0A348G250</accession>
<proteinExistence type="predicted"/>
<organism evidence="1 2">
    <name type="scientific">Blastochloris tepida</name>
    <dbReference type="NCBI Taxonomy" id="2233851"/>
    <lineage>
        <taxon>Bacteria</taxon>
        <taxon>Pseudomonadati</taxon>
        <taxon>Pseudomonadota</taxon>
        <taxon>Alphaproteobacteria</taxon>
        <taxon>Hyphomicrobiales</taxon>
        <taxon>Blastochloridaceae</taxon>
        <taxon>Blastochloris</taxon>
    </lineage>
</organism>
<dbReference type="AlphaFoldDB" id="A0A348G250"/>